<dbReference type="AlphaFoldDB" id="A0A7C4U7Y9"/>
<dbReference type="Gene3D" id="3.30.450.40">
    <property type="match status" value="1"/>
</dbReference>
<dbReference type="EMBL" id="DTHG01000090">
    <property type="protein sequence ID" value="HGW92333.1"/>
    <property type="molecule type" value="Genomic_DNA"/>
</dbReference>
<dbReference type="Pfam" id="PF01590">
    <property type="entry name" value="GAF"/>
    <property type="match status" value="1"/>
</dbReference>
<accession>A0A7C4U7Y9</accession>
<feature type="domain" description="HD-GYP" evidence="1">
    <location>
        <begin position="181"/>
        <end position="400"/>
    </location>
</feature>
<dbReference type="SUPFAM" id="SSF109604">
    <property type="entry name" value="HD-domain/PDEase-like"/>
    <property type="match status" value="1"/>
</dbReference>
<evidence type="ECO:0000259" key="1">
    <source>
        <dbReference type="PROSITE" id="PS51832"/>
    </source>
</evidence>
<dbReference type="InterPro" id="IPR029016">
    <property type="entry name" value="GAF-like_dom_sf"/>
</dbReference>
<dbReference type="PANTHER" id="PTHR43155:SF2">
    <property type="entry name" value="CYCLIC DI-GMP PHOSPHODIESTERASE PA4108"/>
    <property type="match status" value="1"/>
</dbReference>
<dbReference type="PROSITE" id="PS51832">
    <property type="entry name" value="HD_GYP"/>
    <property type="match status" value="1"/>
</dbReference>
<reference evidence="2" key="1">
    <citation type="journal article" date="2020" name="mSystems">
        <title>Genome- and Community-Level Interaction Insights into Carbon Utilization and Element Cycling Functions of Hydrothermarchaeota in Hydrothermal Sediment.</title>
        <authorList>
            <person name="Zhou Z."/>
            <person name="Liu Y."/>
            <person name="Xu W."/>
            <person name="Pan J."/>
            <person name="Luo Z.H."/>
            <person name="Li M."/>
        </authorList>
    </citation>
    <scope>NUCLEOTIDE SEQUENCE [LARGE SCALE GENOMIC DNA]</scope>
    <source>
        <strain evidence="2">SpSt-780</strain>
    </source>
</reference>
<dbReference type="SMART" id="SM00065">
    <property type="entry name" value="GAF"/>
    <property type="match status" value="1"/>
</dbReference>
<comment type="caution">
    <text evidence="2">The sequence shown here is derived from an EMBL/GenBank/DDBJ whole genome shotgun (WGS) entry which is preliminary data.</text>
</comment>
<gene>
    <name evidence="2" type="ORF">ENV67_07330</name>
</gene>
<dbReference type="PANTHER" id="PTHR43155">
    <property type="entry name" value="CYCLIC DI-GMP PHOSPHODIESTERASE PA4108-RELATED"/>
    <property type="match status" value="1"/>
</dbReference>
<organism evidence="2">
    <name type="scientific">candidate division WOR-3 bacterium</name>
    <dbReference type="NCBI Taxonomy" id="2052148"/>
    <lineage>
        <taxon>Bacteria</taxon>
        <taxon>Bacteria division WOR-3</taxon>
    </lineage>
</organism>
<proteinExistence type="predicted"/>
<dbReference type="SUPFAM" id="SSF55781">
    <property type="entry name" value="GAF domain-like"/>
    <property type="match status" value="1"/>
</dbReference>
<sequence>MNENILDFRNLLKINERINSIKDIDSLLELILYEARKFTNADAGTIYLIKDGKLSFEYVQNDTLFRKFASSRFLYKSQTIEINDKSIAGYVALTGNTLNIQDAYDIPENCSFSFNKKFDEETSYRTKSILTLPLKTHEEQLIGVLQLINKKMDGESVPFTDEDVLLVSYFAISAANAIERALITREMIMRMINMAELRDPKETGSHVNRVGSYSVEIYREWAIRKKLPTKEIKKAEDNLRIAAMLHDIGKVAISDAILKKPGRLNEEEYNMMKYHTIFGARLFKNRTSELDRLGFEVALNHHERWDGKGYPGFIDDVFSEKIELKEGKKGEEIPLFGRIVAVADVYDALISKRAYKEAWSDADALKEMEYQKEKQFDPEIVDIFISIYDVIKAIRDKFKE</sequence>
<dbReference type="SMART" id="SM00471">
    <property type="entry name" value="HDc"/>
    <property type="match status" value="1"/>
</dbReference>
<evidence type="ECO:0000313" key="2">
    <source>
        <dbReference type="EMBL" id="HGW92333.1"/>
    </source>
</evidence>
<dbReference type="InterPro" id="IPR037522">
    <property type="entry name" value="HD_GYP_dom"/>
</dbReference>
<dbReference type="Gene3D" id="1.10.3210.10">
    <property type="entry name" value="Hypothetical protein af1432"/>
    <property type="match status" value="1"/>
</dbReference>
<name>A0A7C4U7Y9_UNCW3</name>
<dbReference type="Pfam" id="PF13487">
    <property type="entry name" value="HD_5"/>
    <property type="match status" value="1"/>
</dbReference>
<dbReference type="InterPro" id="IPR003607">
    <property type="entry name" value="HD/PDEase_dom"/>
</dbReference>
<dbReference type="CDD" id="cd00077">
    <property type="entry name" value="HDc"/>
    <property type="match status" value="1"/>
</dbReference>
<dbReference type="InterPro" id="IPR003018">
    <property type="entry name" value="GAF"/>
</dbReference>
<protein>
    <submittedName>
        <fullName evidence="2">HD-GYP domain-containing protein</fullName>
    </submittedName>
</protein>